<dbReference type="PANTHER" id="PTHR45713">
    <property type="entry name" value="FTP DOMAIN-CONTAINING PROTEIN"/>
    <property type="match status" value="1"/>
</dbReference>
<gene>
    <name evidence="3" type="ORF">GBZ86_10005</name>
</gene>
<dbReference type="InterPro" id="IPR008979">
    <property type="entry name" value="Galactose-bd-like_sf"/>
</dbReference>
<dbReference type="EMBL" id="WHJC01000149">
    <property type="protein sequence ID" value="MPQ44093.1"/>
    <property type="molecule type" value="Genomic_DNA"/>
</dbReference>
<dbReference type="Pfam" id="PF13320">
    <property type="entry name" value="GH123_cat"/>
    <property type="match status" value="1"/>
</dbReference>
<keyword evidence="4" id="KW-1185">Reference proteome</keyword>
<feature type="domain" description="F5/8 type C" evidence="2">
    <location>
        <begin position="826"/>
        <end position="975"/>
    </location>
</feature>
<evidence type="ECO:0000313" key="4">
    <source>
        <dbReference type="Proteomes" id="UP000430345"/>
    </source>
</evidence>
<dbReference type="AlphaFoldDB" id="A0A6I1MMV2"/>
<sequence length="977" mass="111459">MKVKQNKYALGQSMIAEVIEGIEELKLNLKLTVNENKLNIGAIISGFIVDENNNPIKQAVIKLVDSNFEPLTHVYTDDKGKYSIDTIFQSEIYNLIITSEGKLPAKSEVFSLNNEEKKILNFKLFNDTSNILGAISGVVKDNTKFISGAVISLYSILNNEKTLIAITYTNNNGEFLFNKISSGNYIMRISSLGYLSKELSAKVKAGQVLDTNIILAYEENSSNAIISGVITDDNNNEISNASVILYNVDVEKKIIIPIAFSKTNSSGVYTFINVPKGNYMVKSNKWQLINEFSTVTVPSTSINENIVLSKLEGFFASNNKHYLKENYNNIITESSNKNLNLVCWKGEKISTEIILWTDVESVNNIKVQSSLFSDKDGNAIYSNNINFNFLKYVKAAGKMIPDILDNVINLNIERKSIQPVWITIEIPENVKSGIYSGVFTFISDNSKPLNFKVNIEVLNINLPSYDKWSFHLDLWQNPFALARYYKVTPWSKEHLNYLRPHLKMLRKAGQKVITTTIIKDPWNSQTYDAYDTMILCKKQANGTFKYDFTSFDTYVSLCLEIGIDKQINCYSMVPWKNRVFYFDEVLGKEVEEFLTPGTSEWINFWKQFIDALVEHVKSKGWIDKTYIAMDERHINDMKAVINLLRNTPLKISGAMNYANVTDIVNSINDISMAIWEIRDDFYNVVENRHKLGFNTTYYVCTGAFPNTFTYSNPGEAAWLGWYVAKFNADGFLRWAYDSWVEKPLETTDFIRFESGDCFLVYPEVKSSVRFERLIEGIQDNEKIRYIMKNYNNWSFEIEKIVRTLKGGSNIKDINYGDEVVKVRNQLNNIARRIANGEVISNATNIALNKVATASSSEASYGRGPEKGNDGNLNTRWCAKTGSSNEWWQVDLAESYNINAIEIYWEKSAEYGFIIQVSLDQINWRTIFDNTANISKENVIYININENSVRYVKLQMKSLPPSGVYASFYEFRVLGSKS</sequence>
<dbReference type="InterPro" id="IPR025150">
    <property type="entry name" value="GH123_cat"/>
</dbReference>
<dbReference type="OrthoDB" id="197680at2"/>
<dbReference type="SUPFAM" id="SSF49478">
    <property type="entry name" value="Cna protein B-type domain"/>
    <property type="match status" value="1"/>
</dbReference>
<dbReference type="RefSeq" id="WP_152890269.1">
    <property type="nucleotide sequence ID" value="NZ_WHJC01000149.1"/>
</dbReference>
<dbReference type="PROSITE" id="PS50022">
    <property type="entry name" value="FA58C_3"/>
    <property type="match status" value="1"/>
</dbReference>
<dbReference type="Gene3D" id="2.60.40.1120">
    <property type="entry name" value="Carboxypeptidase-like, regulatory domain"/>
    <property type="match status" value="3"/>
</dbReference>
<dbReference type="Pfam" id="PF22680">
    <property type="entry name" value="Glyco_hydro_123_N_2"/>
    <property type="match status" value="1"/>
</dbReference>
<dbReference type="Proteomes" id="UP000430345">
    <property type="component" value="Unassembled WGS sequence"/>
</dbReference>
<dbReference type="InterPro" id="IPR000421">
    <property type="entry name" value="FA58C"/>
</dbReference>
<evidence type="ECO:0000256" key="1">
    <source>
        <dbReference type="ARBA" id="ARBA00023295"/>
    </source>
</evidence>
<dbReference type="Pfam" id="PF00754">
    <property type="entry name" value="F5_F8_type_C"/>
    <property type="match status" value="1"/>
</dbReference>
<name>A0A6I1MMV2_9CLOT</name>
<dbReference type="SUPFAM" id="SSF49785">
    <property type="entry name" value="Galactose-binding domain-like"/>
    <property type="match status" value="1"/>
</dbReference>
<protein>
    <submittedName>
        <fullName evidence="3">DUF4091 domain-containing protein</fullName>
    </submittedName>
</protein>
<evidence type="ECO:0000313" key="3">
    <source>
        <dbReference type="EMBL" id="MPQ44093.1"/>
    </source>
</evidence>
<dbReference type="Pfam" id="PF13715">
    <property type="entry name" value="CarbopepD_reg_2"/>
    <property type="match status" value="1"/>
</dbReference>
<dbReference type="PANTHER" id="PTHR45713:SF6">
    <property type="entry name" value="F5_8 TYPE C DOMAIN-CONTAINING PROTEIN"/>
    <property type="match status" value="1"/>
</dbReference>
<keyword evidence="1" id="KW-0326">Glycosidase</keyword>
<dbReference type="GO" id="GO:0016798">
    <property type="term" value="F:hydrolase activity, acting on glycosyl bonds"/>
    <property type="evidence" value="ECO:0007669"/>
    <property type="project" value="UniProtKB-KW"/>
</dbReference>
<comment type="caution">
    <text evidence="3">The sequence shown here is derived from an EMBL/GenBank/DDBJ whole genome shotgun (WGS) entry which is preliminary data.</text>
</comment>
<evidence type="ECO:0000259" key="2">
    <source>
        <dbReference type="PROSITE" id="PS50022"/>
    </source>
</evidence>
<keyword evidence="1" id="KW-0378">Hydrolase</keyword>
<proteinExistence type="predicted"/>
<reference evidence="3 4" key="1">
    <citation type="submission" date="2019-10" db="EMBL/GenBank/DDBJ databases">
        <title>The Genome Sequence of Clostridium tarantellae Isolated from Fish Brain.</title>
        <authorList>
            <person name="Bano L."/>
            <person name="Kiel M."/>
            <person name="Sales G."/>
            <person name="Doxey A.C."/>
            <person name="Mansfield M.J."/>
            <person name="Schiavone M."/>
            <person name="Rossetto O."/>
            <person name="Pirazzini M."/>
            <person name="Dobrindt U."/>
            <person name="Montecucco C."/>
        </authorList>
    </citation>
    <scope>NUCLEOTIDE SEQUENCE [LARGE SCALE GENOMIC DNA]</scope>
    <source>
        <strain evidence="3 4">DSM 3997</strain>
    </source>
</reference>
<dbReference type="InterPro" id="IPR053850">
    <property type="entry name" value="Glyco_hydro_123_N_2"/>
</dbReference>
<accession>A0A6I1MMV2</accession>
<dbReference type="InterPro" id="IPR051941">
    <property type="entry name" value="BG_Antigen-Binding_Lectin"/>
</dbReference>
<dbReference type="Gene3D" id="2.60.120.260">
    <property type="entry name" value="Galactose-binding domain-like"/>
    <property type="match status" value="1"/>
</dbReference>
<dbReference type="InterPro" id="IPR008969">
    <property type="entry name" value="CarboxyPept-like_regulatory"/>
</dbReference>
<dbReference type="SUPFAM" id="SSF49464">
    <property type="entry name" value="Carboxypeptidase regulatory domain-like"/>
    <property type="match status" value="2"/>
</dbReference>
<organism evidence="3 4">
    <name type="scientific">Clostridium tarantellae</name>
    <dbReference type="NCBI Taxonomy" id="39493"/>
    <lineage>
        <taxon>Bacteria</taxon>
        <taxon>Bacillati</taxon>
        <taxon>Bacillota</taxon>
        <taxon>Clostridia</taxon>
        <taxon>Eubacteriales</taxon>
        <taxon>Clostridiaceae</taxon>
        <taxon>Clostridium</taxon>
    </lineage>
</organism>
<dbReference type="Pfam" id="PF13620">
    <property type="entry name" value="CarboxypepD_reg"/>
    <property type="match status" value="1"/>
</dbReference>